<dbReference type="InterPro" id="IPR006171">
    <property type="entry name" value="TOPRIM_dom"/>
</dbReference>
<dbReference type="InterPro" id="IPR050634">
    <property type="entry name" value="DNA_Topoisomerase_II"/>
</dbReference>
<proteinExistence type="inferred from homology"/>
<dbReference type="InterPro" id="IPR013759">
    <property type="entry name" value="Topo_IIA_B_C"/>
</dbReference>
<evidence type="ECO:0000256" key="2">
    <source>
        <dbReference type="ARBA" id="ARBA00001913"/>
    </source>
</evidence>
<dbReference type="InterPro" id="IPR013760">
    <property type="entry name" value="Topo_IIA-like_dom_sf"/>
</dbReference>
<dbReference type="SUPFAM" id="SSF56719">
    <property type="entry name" value="Type II DNA topoisomerase"/>
    <property type="match status" value="1"/>
</dbReference>
<dbReference type="Gene3D" id="3.30.230.10">
    <property type="match status" value="1"/>
</dbReference>
<dbReference type="Pfam" id="PF00204">
    <property type="entry name" value="DNA_gyraseB"/>
    <property type="match status" value="1"/>
</dbReference>
<dbReference type="AlphaFoldDB" id="T0ML67"/>
<evidence type="ECO:0000256" key="9">
    <source>
        <dbReference type="ARBA" id="ARBA00023235"/>
    </source>
</evidence>
<evidence type="ECO:0000313" key="13">
    <source>
        <dbReference type="Proteomes" id="UP000053780"/>
    </source>
</evidence>
<organism evidence="12 13">
    <name type="scientific">Vairimorpha apis BRL 01</name>
    <dbReference type="NCBI Taxonomy" id="1037528"/>
    <lineage>
        <taxon>Eukaryota</taxon>
        <taxon>Fungi</taxon>
        <taxon>Fungi incertae sedis</taxon>
        <taxon>Microsporidia</taxon>
        <taxon>Nosematidae</taxon>
        <taxon>Vairimorpha</taxon>
    </lineage>
</organism>
<dbReference type="GO" id="GO:0003677">
    <property type="term" value="F:DNA binding"/>
    <property type="evidence" value="ECO:0007669"/>
    <property type="project" value="UniProtKB-UniRule"/>
</dbReference>
<dbReference type="Gene3D" id="3.30.565.10">
    <property type="entry name" value="Histidine kinase-like ATPase, C-terminal domain"/>
    <property type="match status" value="1"/>
</dbReference>
<evidence type="ECO:0000313" key="12">
    <source>
        <dbReference type="EMBL" id="EQB61755.1"/>
    </source>
</evidence>
<accession>T0ML67</accession>
<dbReference type="FunFam" id="3.30.230.10:FF:000008">
    <property type="entry name" value="DNA topoisomerase 2"/>
    <property type="match status" value="1"/>
</dbReference>
<dbReference type="PRINTS" id="PR01158">
    <property type="entry name" value="TOPISMRASEII"/>
</dbReference>
<dbReference type="GO" id="GO:0005524">
    <property type="term" value="F:ATP binding"/>
    <property type="evidence" value="ECO:0007669"/>
    <property type="project" value="UniProtKB-UniRule"/>
</dbReference>
<dbReference type="VEuPathDB" id="MicrosporidiaDB:NAPIS_ORF00678"/>
<comment type="similarity">
    <text evidence="4 10">Belongs to the type II topoisomerase family.</text>
</comment>
<reference evidence="12 13" key="1">
    <citation type="journal article" date="2013" name="BMC Genomics">
        <title>Genome sequencing and comparative genomics of honey bee microsporidia, Nosema apis reveal novel insights into host-parasite interactions.</title>
        <authorList>
            <person name="Chen Yp."/>
            <person name="Pettis J.S."/>
            <person name="Zhao Y."/>
            <person name="Liu X."/>
            <person name="Tallon L.J."/>
            <person name="Sadzewicz L.D."/>
            <person name="Li R."/>
            <person name="Zheng H."/>
            <person name="Huang S."/>
            <person name="Zhang X."/>
            <person name="Hamilton M.C."/>
            <person name="Pernal S.F."/>
            <person name="Melathopoulos A.P."/>
            <person name="Yan X."/>
            <person name="Evans J.D."/>
        </authorList>
    </citation>
    <scope>NUCLEOTIDE SEQUENCE [LARGE SCALE GENOMIC DNA]</scope>
    <source>
        <strain evidence="12 13">BRL 01</strain>
    </source>
</reference>
<evidence type="ECO:0000259" key="11">
    <source>
        <dbReference type="PROSITE" id="PS50880"/>
    </source>
</evidence>
<gene>
    <name evidence="12" type="ORF">NAPIS_ORF00678</name>
</gene>
<evidence type="ECO:0000256" key="7">
    <source>
        <dbReference type="ARBA" id="ARBA00023029"/>
    </source>
</evidence>
<evidence type="ECO:0000256" key="10">
    <source>
        <dbReference type="RuleBase" id="RU362094"/>
    </source>
</evidence>
<dbReference type="InterPro" id="IPR013506">
    <property type="entry name" value="Topo_IIA_bsu_dom2"/>
</dbReference>
<keyword evidence="7 10" id="KW-0799">Topoisomerase</keyword>
<dbReference type="PRINTS" id="PR00418">
    <property type="entry name" value="TPI2FAMILY"/>
</dbReference>
<evidence type="ECO:0000256" key="6">
    <source>
        <dbReference type="ARBA" id="ARBA00022840"/>
    </source>
</evidence>
<dbReference type="GO" id="GO:0006265">
    <property type="term" value="P:DNA topological change"/>
    <property type="evidence" value="ECO:0007669"/>
    <property type="project" value="UniProtKB-UniRule"/>
</dbReference>
<evidence type="ECO:0000256" key="4">
    <source>
        <dbReference type="ARBA" id="ARBA00011080"/>
    </source>
</evidence>
<comment type="subunit">
    <text evidence="10">Homodimer.</text>
</comment>
<dbReference type="SUPFAM" id="SSF55874">
    <property type="entry name" value="ATPase domain of HSP90 chaperone/DNA topoisomerase II/histidine kinase"/>
    <property type="match status" value="1"/>
</dbReference>
<dbReference type="PANTHER" id="PTHR10169">
    <property type="entry name" value="DNA TOPOISOMERASE/GYRASE"/>
    <property type="match status" value="1"/>
</dbReference>
<comment type="catalytic activity">
    <reaction evidence="1 10">
        <text>ATP-dependent breakage, passage and rejoining of double-stranded DNA.</text>
        <dbReference type="EC" id="5.6.2.2"/>
    </reaction>
</comment>
<dbReference type="PROSITE" id="PS00177">
    <property type="entry name" value="TOPOISOMERASE_II"/>
    <property type="match status" value="1"/>
</dbReference>
<dbReference type="SUPFAM" id="SSF54211">
    <property type="entry name" value="Ribosomal protein S5 domain 2-like"/>
    <property type="match status" value="1"/>
</dbReference>
<keyword evidence="5 10" id="KW-0547">Nucleotide-binding</keyword>
<dbReference type="EC" id="5.6.2.2" evidence="10"/>
<dbReference type="OrthoDB" id="2194175at2759"/>
<dbReference type="Pfam" id="PF01751">
    <property type="entry name" value="Toprim"/>
    <property type="match status" value="1"/>
</dbReference>
<keyword evidence="8 10" id="KW-0238">DNA-binding</keyword>
<dbReference type="PROSITE" id="PS50880">
    <property type="entry name" value="TOPRIM"/>
    <property type="match status" value="1"/>
</dbReference>
<dbReference type="EMBL" id="KE647096">
    <property type="protein sequence ID" value="EQB61755.1"/>
    <property type="molecule type" value="Genomic_DNA"/>
</dbReference>
<comment type="function">
    <text evidence="10">Control of topological states of DNA by transient breakage and subsequent rejoining of DNA strands. Topoisomerase II makes double-strand breaks.</text>
</comment>
<dbReference type="FunFam" id="3.40.50.670:FF:000001">
    <property type="entry name" value="DNA topoisomerase 2"/>
    <property type="match status" value="1"/>
</dbReference>
<evidence type="ECO:0000256" key="1">
    <source>
        <dbReference type="ARBA" id="ARBA00000185"/>
    </source>
</evidence>
<dbReference type="InterPro" id="IPR018522">
    <property type="entry name" value="TopoIIA_CS"/>
</dbReference>
<protein>
    <recommendedName>
        <fullName evidence="10">DNA topoisomerase 2</fullName>
        <ecNumber evidence="10">5.6.2.2</ecNumber>
    </recommendedName>
</protein>
<dbReference type="CDD" id="cd03481">
    <property type="entry name" value="TopoIIA_Trans_ScTopoIIA"/>
    <property type="match status" value="1"/>
</dbReference>
<dbReference type="GO" id="GO:0003918">
    <property type="term" value="F:DNA topoisomerase type II (double strand cut, ATP-hydrolyzing) activity"/>
    <property type="evidence" value="ECO:0007669"/>
    <property type="project" value="UniProtKB-UniRule"/>
</dbReference>
<evidence type="ECO:0000256" key="3">
    <source>
        <dbReference type="ARBA" id="ARBA00001946"/>
    </source>
</evidence>
<dbReference type="PANTHER" id="PTHR10169:SF38">
    <property type="entry name" value="DNA TOPOISOMERASE 2"/>
    <property type="match status" value="1"/>
</dbReference>
<dbReference type="InterPro" id="IPR036890">
    <property type="entry name" value="HATPase_C_sf"/>
</dbReference>
<comment type="cofactor">
    <cofactor evidence="3">
        <name>Mg(2+)</name>
        <dbReference type="ChEBI" id="CHEBI:18420"/>
    </cofactor>
</comment>
<keyword evidence="9 10" id="KW-0413">Isomerase</keyword>
<keyword evidence="6 10" id="KW-0067">ATP-binding</keyword>
<dbReference type="GO" id="GO:0005634">
    <property type="term" value="C:nucleus"/>
    <property type="evidence" value="ECO:0007669"/>
    <property type="project" value="TreeGrafter"/>
</dbReference>
<dbReference type="SMART" id="SM00433">
    <property type="entry name" value="TOP2c"/>
    <property type="match status" value="1"/>
</dbReference>
<sequence length="355" mass="40298">MGYTGSPEISKYNDKDFTKITFKPDLKRFKMDRLDEDIVSLLKKRVYDLCGVLKDIKVYLNGQKIEISNFKQYCQLYLNEDSKIIHMRVNNRWELAFTISEEQLQHVAFVNSICTSKGGTHVNHVVEQITEAIIENIKKKHKVTNIRPLQVKSQIFIFINSLIENPAFDSQTKENLTLRVSSFGSKCEPIDKFIAEIIKDTPIIERVLISIKAKENAELKKTDGSKKKRVFLPKLEDAELAGTAKSKDCVLVLTEGDSAKALVMAGRSQIGASILGVFPLRGKMLNVREASAKQVAENKEIIALKQILGLQQNKKYEDVSSLRYGHVMVMTDQDHDGSHVKGLLINFLIIFSHHY</sequence>
<dbReference type="Proteomes" id="UP000053780">
    <property type="component" value="Unassembled WGS sequence"/>
</dbReference>
<name>T0ML67_9MICR</name>
<dbReference type="Gene3D" id="3.40.50.670">
    <property type="match status" value="1"/>
</dbReference>
<dbReference type="GO" id="GO:0000819">
    <property type="term" value="P:sister chromatid segregation"/>
    <property type="evidence" value="ECO:0007669"/>
    <property type="project" value="TreeGrafter"/>
</dbReference>
<evidence type="ECO:0000256" key="5">
    <source>
        <dbReference type="ARBA" id="ARBA00022741"/>
    </source>
</evidence>
<dbReference type="HOGENOM" id="CLU_048463_0_0_1"/>
<dbReference type="InterPro" id="IPR020568">
    <property type="entry name" value="Ribosomal_Su5_D2-typ_SF"/>
</dbReference>
<dbReference type="InterPro" id="IPR001154">
    <property type="entry name" value="TopoII_euk"/>
</dbReference>
<dbReference type="InterPro" id="IPR014721">
    <property type="entry name" value="Ribsml_uS5_D2-typ_fold_subgr"/>
</dbReference>
<keyword evidence="13" id="KW-1185">Reference proteome</keyword>
<dbReference type="InterPro" id="IPR001241">
    <property type="entry name" value="Topo_IIA"/>
</dbReference>
<evidence type="ECO:0000256" key="8">
    <source>
        <dbReference type="ARBA" id="ARBA00023125"/>
    </source>
</evidence>
<feature type="domain" description="Toprim" evidence="11">
    <location>
        <begin position="249"/>
        <end position="355"/>
    </location>
</feature>
<dbReference type="GO" id="GO:0000712">
    <property type="term" value="P:resolution of meiotic recombination intermediates"/>
    <property type="evidence" value="ECO:0007669"/>
    <property type="project" value="TreeGrafter"/>
</dbReference>
<comment type="cofactor">
    <cofactor evidence="2">
        <name>Ca(2+)</name>
        <dbReference type="ChEBI" id="CHEBI:29108"/>
    </cofactor>
</comment>